<dbReference type="AlphaFoldDB" id="M1M0J7"/>
<dbReference type="KEGG" id="kbt:BCUE_0616"/>
<dbReference type="PATRIC" id="fig|1208922.3.peg.350"/>
<sequence length="133" mass="15345">MKLYSEDYTSNNVINSYKEGSIKINGILYTDNVLFSNNSKILKLDMINIQDTDGMMLLEIFKSFQNQEESQKHIEFILIGIGNKSVSRDHYINKNRSNINIGIEIMKTQSAVYTYNALLMQDKQVLIALIIRD</sequence>
<dbReference type="InterPro" id="IPR007523">
    <property type="entry name" value="NDUFAF3/AAMDC"/>
</dbReference>
<dbReference type="SUPFAM" id="SSF64076">
    <property type="entry name" value="MTH938-like"/>
    <property type="match status" value="1"/>
</dbReference>
<organism evidence="1 2">
    <name type="scientific">Candidatus Kinetoplastidibacterium blastocrithidiae TCC012E</name>
    <dbReference type="NCBI Taxonomy" id="1208922"/>
    <lineage>
        <taxon>Bacteria</taxon>
        <taxon>Pseudomonadati</taxon>
        <taxon>Pseudomonadota</taxon>
        <taxon>Betaproteobacteria</taxon>
        <taxon>Candidatus Kinetoplastidibacterium</taxon>
    </lineage>
</organism>
<dbReference type="RefSeq" id="WP_015238044.1">
    <property type="nucleotide sequence ID" value="NC_020285.1"/>
</dbReference>
<gene>
    <name evidence="1" type="ORF">BCUE_0616</name>
</gene>
<evidence type="ECO:0000313" key="1">
    <source>
        <dbReference type="EMBL" id="AGF49796.1"/>
    </source>
</evidence>
<dbReference type="HOGENOM" id="CLU_074390_2_1_4"/>
<name>M1M0J7_9PROT</name>
<dbReference type="EMBL" id="CP003807">
    <property type="protein sequence ID" value="AGF49796.1"/>
    <property type="molecule type" value="Genomic_DNA"/>
</dbReference>
<dbReference type="Pfam" id="PF04430">
    <property type="entry name" value="DUF498"/>
    <property type="match status" value="1"/>
</dbReference>
<dbReference type="InterPro" id="IPR036748">
    <property type="entry name" value="MTH938-like_sf"/>
</dbReference>
<reference evidence="1 2" key="1">
    <citation type="journal article" date="2013" name="Genome Biol. Evol.">
        <title>Genome evolution and phylogenomic analysis of candidatus kinetoplastibacterium, the betaproteobacterial endosymbionts of strigomonas and angomonas.</title>
        <authorList>
            <person name="Alves J.M."/>
            <person name="Serrano M.G."/>
            <person name="Maia da Silva F."/>
            <person name="Voegtly L.J."/>
            <person name="Matveyev A.V."/>
            <person name="Teixeira M.M."/>
            <person name="Camargo E.P."/>
            <person name="Buck G.A."/>
        </authorList>
    </citation>
    <scope>NUCLEOTIDE SEQUENCE [LARGE SCALE GENOMIC DNA]</scope>
    <source>
        <strain evidence="1 2">TCC012E</strain>
    </source>
</reference>
<proteinExistence type="predicted"/>
<dbReference type="Gene3D" id="3.40.1230.10">
    <property type="entry name" value="MTH938-like"/>
    <property type="match status" value="1"/>
</dbReference>
<accession>M1M0J7</accession>
<keyword evidence="2" id="KW-1185">Reference proteome</keyword>
<dbReference type="Proteomes" id="UP000011563">
    <property type="component" value="Chromosome"/>
</dbReference>
<protein>
    <submittedName>
        <fullName evidence="1">Uncharacterized protein</fullName>
    </submittedName>
</protein>
<evidence type="ECO:0000313" key="2">
    <source>
        <dbReference type="Proteomes" id="UP000011563"/>
    </source>
</evidence>